<proteinExistence type="predicted"/>
<dbReference type="PRINTS" id="PR00335">
    <property type="entry name" value="KUPTAKETRKA"/>
</dbReference>
<feature type="domain" description="RCK C-terminal" evidence="8">
    <location>
        <begin position="141"/>
        <end position="222"/>
    </location>
</feature>
<gene>
    <name evidence="9" type="ORF">RISK_000912</name>
</gene>
<dbReference type="SUPFAM" id="SSF116726">
    <property type="entry name" value="TrkA C-terminal domain-like"/>
    <property type="match status" value="2"/>
</dbReference>
<dbReference type="PANTHER" id="PTHR43833">
    <property type="entry name" value="POTASSIUM CHANNEL PROTEIN 2-RELATED-RELATED"/>
    <property type="match status" value="1"/>
</dbReference>
<keyword evidence="2" id="KW-0813">Transport</keyword>
<dbReference type="GO" id="GO:0005886">
    <property type="term" value="C:plasma membrane"/>
    <property type="evidence" value="ECO:0007669"/>
    <property type="project" value="InterPro"/>
</dbReference>
<dbReference type="SUPFAM" id="SSF51735">
    <property type="entry name" value="NAD(P)-binding Rossmann-fold domains"/>
    <property type="match status" value="2"/>
</dbReference>
<dbReference type="NCBIfam" id="NF007039">
    <property type="entry name" value="PRK09496.3-2"/>
    <property type="match status" value="1"/>
</dbReference>
<name>A0A0J1BKP6_RHOIS</name>
<keyword evidence="4" id="KW-0630">Potassium</keyword>
<feature type="domain" description="RCK C-terminal" evidence="8">
    <location>
        <begin position="366"/>
        <end position="447"/>
    </location>
</feature>
<dbReference type="InterPro" id="IPR006037">
    <property type="entry name" value="RCK_C"/>
</dbReference>
<evidence type="ECO:0000256" key="3">
    <source>
        <dbReference type="ARBA" id="ARBA00022538"/>
    </source>
</evidence>
<dbReference type="OrthoDB" id="9775180at2"/>
<dbReference type="PATRIC" id="fig|595434.4.peg.878"/>
<evidence type="ECO:0000313" key="9">
    <source>
        <dbReference type="EMBL" id="KLU07111.1"/>
    </source>
</evidence>
<dbReference type="RefSeq" id="WP_047812899.1">
    <property type="nucleotide sequence ID" value="NZ_LECT01000007.1"/>
</dbReference>
<dbReference type="FunFam" id="3.40.50.720:FF:001060">
    <property type="entry name" value="Potassium transporter peripheral membrane component"/>
    <property type="match status" value="1"/>
</dbReference>
<organism evidence="9 10">
    <name type="scientific">Rhodopirellula islandica</name>
    <dbReference type="NCBI Taxonomy" id="595434"/>
    <lineage>
        <taxon>Bacteria</taxon>
        <taxon>Pseudomonadati</taxon>
        <taxon>Planctomycetota</taxon>
        <taxon>Planctomycetia</taxon>
        <taxon>Pirellulales</taxon>
        <taxon>Pirellulaceae</taxon>
        <taxon>Rhodopirellula</taxon>
    </lineage>
</organism>
<dbReference type="Pfam" id="PF02080">
    <property type="entry name" value="TrkA_C"/>
    <property type="match status" value="2"/>
</dbReference>
<dbReference type="FunFam" id="3.40.50.720:FF:001061">
    <property type="entry name" value="Potassium transporter peripheral membrane component"/>
    <property type="match status" value="1"/>
</dbReference>
<dbReference type="Pfam" id="PF02254">
    <property type="entry name" value="TrkA_N"/>
    <property type="match status" value="2"/>
</dbReference>
<dbReference type="InterPro" id="IPR036721">
    <property type="entry name" value="RCK_C_sf"/>
</dbReference>
<evidence type="ECO:0000256" key="4">
    <source>
        <dbReference type="ARBA" id="ARBA00022958"/>
    </source>
</evidence>
<dbReference type="STRING" id="595434.RISK_000912"/>
<evidence type="ECO:0000256" key="2">
    <source>
        <dbReference type="ARBA" id="ARBA00022448"/>
    </source>
</evidence>
<sequence length="448" mass="48160">MRILTLGGGTVGRWIADMLCRRRHSVTLIDSDPEIVRSINSELDVRAIEGNASQSTVLFSADVLSADLCLAVTGDDEVNIVAASMAKALGARRAIARVYAPAFRDLSTFDYQRHFQIDSLLSLEQLSASELARAIRNPDAIPLEHFARGQLQVYEMDVAVGSAAAGKKLMELQLPPRVRVGSLAREGRMWIASGADETRAGDRVSLVGMPDAVSVARQIFGGEKRRRKQSKVMIAGGGETGYHLAGLLGREDFRTVLLEQDAKRCEQLAKLLPDVTVVHANANRRSVLEDEGGGTVDYFVGCTGNDENNIMAGVEARELGASRVMCVVGRPDYANVVGKLGIDLAVSERDVVARQILGFLNEGAIISQSKLPNGSIGVYELEILEGSPVTQASLANLPLAGRCLIAAIQRDGFVRVPTASDVLEVNDIIVALIDLSDADEVLSLFHSD</sequence>
<reference evidence="9" key="1">
    <citation type="submission" date="2015-05" db="EMBL/GenBank/DDBJ databases">
        <title>Permanent draft genome of Rhodopirellula islandicus K833.</title>
        <authorList>
            <person name="Kizina J."/>
            <person name="Richter M."/>
            <person name="Glockner F.O."/>
            <person name="Harder J."/>
        </authorList>
    </citation>
    <scope>NUCLEOTIDE SEQUENCE [LARGE SCALE GENOMIC DNA]</scope>
    <source>
        <strain evidence="9">K833</strain>
    </source>
</reference>
<dbReference type="InterPro" id="IPR036291">
    <property type="entry name" value="NAD(P)-bd_dom_sf"/>
</dbReference>
<evidence type="ECO:0000256" key="1">
    <source>
        <dbReference type="ARBA" id="ARBA00017378"/>
    </source>
</evidence>
<accession>A0A0J1BKP6</accession>
<keyword evidence="6" id="KW-0406">Ion transport</keyword>
<dbReference type="PANTHER" id="PTHR43833:SF5">
    <property type="entry name" value="TRK SYSTEM POTASSIUM UPTAKE PROTEIN TRKA"/>
    <property type="match status" value="1"/>
</dbReference>
<evidence type="ECO:0000256" key="6">
    <source>
        <dbReference type="ARBA" id="ARBA00023065"/>
    </source>
</evidence>
<dbReference type="EMBL" id="LECT01000007">
    <property type="protein sequence ID" value="KLU07111.1"/>
    <property type="molecule type" value="Genomic_DNA"/>
</dbReference>
<keyword evidence="10" id="KW-1185">Reference proteome</keyword>
<feature type="domain" description="RCK N-terminal" evidence="7">
    <location>
        <begin position="1"/>
        <end position="121"/>
    </location>
</feature>
<dbReference type="PROSITE" id="PS51202">
    <property type="entry name" value="RCK_C"/>
    <property type="match status" value="2"/>
</dbReference>
<evidence type="ECO:0000313" key="10">
    <source>
        <dbReference type="Proteomes" id="UP000036367"/>
    </source>
</evidence>
<keyword evidence="3" id="KW-0633">Potassium transport</keyword>
<comment type="caution">
    <text evidence="9">The sequence shown here is derived from an EMBL/GenBank/DDBJ whole genome shotgun (WGS) entry which is preliminary data.</text>
</comment>
<dbReference type="InterPro" id="IPR050721">
    <property type="entry name" value="Trk_Ktr_HKT_K-transport"/>
</dbReference>
<evidence type="ECO:0000259" key="7">
    <source>
        <dbReference type="PROSITE" id="PS51201"/>
    </source>
</evidence>
<dbReference type="PROSITE" id="PS51201">
    <property type="entry name" value="RCK_N"/>
    <property type="match status" value="1"/>
</dbReference>
<protein>
    <recommendedName>
        <fullName evidence="1">Trk system potassium uptake protein TrkA</fullName>
    </recommendedName>
</protein>
<dbReference type="InterPro" id="IPR003148">
    <property type="entry name" value="RCK_N"/>
</dbReference>
<keyword evidence="5" id="KW-0520">NAD</keyword>
<evidence type="ECO:0000256" key="5">
    <source>
        <dbReference type="ARBA" id="ARBA00023027"/>
    </source>
</evidence>
<evidence type="ECO:0000259" key="8">
    <source>
        <dbReference type="PROSITE" id="PS51202"/>
    </source>
</evidence>
<dbReference type="GO" id="GO:0015079">
    <property type="term" value="F:potassium ion transmembrane transporter activity"/>
    <property type="evidence" value="ECO:0007669"/>
    <property type="project" value="InterPro"/>
</dbReference>
<dbReference type="InterPro" id="IPR006036">
    <property type="entry name" value="K_uptake_TrkA"/>
</dbReference>
<dbReference type="AlphaFoldDB" id="A0A0J1BKP6"/>
<dbReference type="Proteomes" id="UP000036367">
    <property type="component" value="Unassembled WGS sequence"/>
</dbReference>
<dbReference type="Gene3D" id="3.30.70.1450">
    <property type="entry name" value="Regulator of K+ conductance, C-terminal domain"/>
    <property type="match status" value="2"/>
</dbReference>
<dbReference type="Gene3D" id="3.40.50.720">
    <property type="entry name" value="NAD(P)-binding Rossmann-like Domain"/>
    <property type="match status" value="2"/>
</dbReference>